<organism evidence="5 6">
    <name type="scientific">Alloalcanivorax marinus</name>
    <dbReference type="NCBI Taxonomy" id="1177169"/>
    <lineage>
        <taxon>Bacteria</taxon>
        <taxon>Pseudomonadati</taxon>
        <taxon>Pseudomonadota</taxon>
        <taxon>Gammaproteobacteria</taxon>
        <taxon>Oceanospirillales</taxon>
        <taxon>Alcanivoracaceae</taxon>
        <taxon>Alloalcanivorax</taxon>
    </lineage>
</organism>
<evidence type="ECO:0000313" key="6">
    <source>
        <dbReference type="Proteomes" id="UP001108027"/>
    </source>
</evidence>
<feature type="domain" description="HTH arsR-type" evidence="4">
    <location>
        <begin position="5"/>
        <end position="100"/>
    </location>
</feature>
<dbReference type="CDD" id="cd00090">
    <property type="entry name" value="HTH_ARSR"/>
    <property type="match status" value="1"/>
</dbReference>
<dbReference type="InterPro" id="IPR001845">
    <property type="entry name" value="HTH_ArsR_DNA-bd_dom"/>
</dbReference>
<dbReference type="GO" id="GO:0003677">
    <property type="term" value="F:DNA binding"/>
    <property type="evidence" value="ECO:0007669"/>
    <property type="project" value="UniProtKB-KW"/>
</dbReference>
<evidence type="ECO:0000256" key="3">
    <source>
        <dbReference type="ARBA" id="ARBA00023163"/>
    </source>
</evidence>
<dbReference type="SUPFAM" id="SSF46785">
    <property type="entry name" value="Winged helix' DNA-binding domain"/>
    <property type="match status" value="1"/>
</dbReference>
<gene>
    <name evidence="5" type="ORF">LL252_02325</name>
</gene>
<reference evidence="5" key="1">
    <citation type="submission" date="2021-10" db="EMBL/GenBank/DDBJ databases">
        <title>The diversity and Nitrogen Metabolism of Culturable Nitrate-Utilizing Bacteria Within the Oxygen Minimum Zone of the Changjiang (Yangtze River)Estuary.</title>
        <authorList>
            <person name="Zhang D."/>
            <person name="Zheng J."/>
            <person name="Liu S."/>
            <person name="He W."/>
        </authorList>
    </citation>
    <scope>NUCLEOTIDE SEQUENCE</scope>
    <source>
        <strain evidence="5">FXH-223</strain>
    </source>
</reference>
<comment type="caution">
    <text evidence="5">The sequence shown here is derived from an EMBL/GenBank/DDBJ whole genome shotgun (WGS) entry which is preliminary data.</text>
</comment>
<sequence length="113" mass="12461">MHAVQTAPVEVSVASLCKCLGDELRLGLVCLMGTDREVCVCDLVAALDAPQSTISRHLAQLRQCGLVVARRQGTWMYYRINDALPEWALTVIESLVLEGRRQLGLRPLQGHCC</sequence>
<proteinExistence type="predicted"/>
<dbReference type="PRINTS" id="PR00778">
    <property type="entry name" value="HTHARSR"/>
</dbReference>
<keyword evidence="3" id="KW-0804">Transcription</keyword>
<name>A0A9Q3YL31_9GAMM</name>
<dbReference type="InterPro" id="IPR036390">
    <property type="entry name" value="WH_DNA-bd_sf"/>
</dbReference>
<dbReference type="NCBIfam" id="NF033788">
    <property type="entry name" value="HTH_metalloreg"/>
    <property type="match status" value="1"/>
</dbReference>
<accession>A0A9Q3YL31</accession>
<dbReference type="PANTHER" id="PTHR43132">
    <property type="entry name" value="ARSENICAL RESISTANCE OPERON REPRESSOR ARSR-RELATED"/>
    <property type="match status" value="1"/>
</dbReference>
<keyword evidence="6" id="KW-1185">Reference proteome</keyword>
<dbReference type="AlphaFoldDB" id="A0A9Q3YL31"/>
<dbReference type="InterPro" id="IPR051011">
    <property type="entry name" value="Metal_resp_trans_reg"/>
</dbReference>
<dbReference type="SMART" id="SM00418">
    <property type="entry name" value="HTH_ARSR"/>
    <property type="match status" value="1"/>
</dbReference>
<evidence type="ECO:0000256" key="1">
    <source>
        <dbReference type="ARBA" id="ARBA00023015"/>
    </source>
</evidence>
<dbReference type="PANTHER" id="PTHR43132:SF2">
    <property type="entry name" value="ARSENICAL RESISTANCE OPERON REPRESSOR ARSR-RELATED"/>
    <property type="match status" value="1"/>
</dbReference>
<dbReference type="EMBL" id="JAJGNA010000002">
    <property type="protein sequence ID" value="MCC4307394.1"/>
    <property type="molecule type" value="Genomic_DNA"/>
</dbReference>
<dbReference type="Proteomes" id="UP001108027">
    <property type="component" value="Unassembled WGS sequence"/>
</dbReference>
<dbReference type="RefSeq" id="WP_228232649.1">
    <property type="nucleotide sequence ID" value="NZ_JAJGNA010000002.1"/>
</dbReference>
<dbReference type="GO" id="GO:0003700">
    <property type="term" value="F:DNA-binding transcription factor activity"/>
    <property type="evidence" value="ECO:0007669"/>
    <property type="project" value="InterPro"/>
</dbReference>
<evidence type="ECO:0000259" key="4">
    <source>
        <dbReference type="PROSITE" id="PS50987"/>
    </source>
</evidence>
<evidence type="ECO:0000313" key="5">
    <source>
        <dbReference type="EMBL" id="MCC4307394.1"/>
    </source>
</evidence>
<dbReference type="InterPro" id="IPR036388">
    <property type="entry name" value="WH-like_DNA-bd_sf"/>
</dbReference>
<protein>
    <submittedName>
        <fullName evidence="5">Metalloregulator ArsR/SmtB family transcription factor</fullName>
    </submittedName>
</protein>
<dbReference type="InterPro" id="IPR011991">
    <property type="entry name" value="ArsR-like_HTH"/>
</dbReference>
<keyword evidence="2" id="KW-0238">DNA-binding</keyword>
<keyword evidence="1" id="KW-0805">Transcription regulation</keyword>
<dbReference type="Gene3D" id="1.10.10.10">
    <property type="entry name" value="Winged helix-like DNA-binding domain superfamily/Winged helix DNA-binding domain"/>
    <property type="match status" value="1"/>
</dbReference>
<dbReference type="PROSITE" id="PS50987">
    <property type="entry name" value="HTH_ARSR_2"/>
    <property type="match status" value="1"/>
</dbReference>
<evidence type="ECO:0000256" key="2">
    <source>
        <dbReference type="ARBA" id="ARBA00023125"/>
    </source>
</evidence>
<dbReference type="Pfam" id="PF01022">
    <property type="entry name" value="HTH_5"/>
    <property type="match status" value="1"/>
</dbReference>